<dbReference type="InterPro" id="IPR012961">
    <property type="entry name" value="Ski2/MTR4_C"/>
</dbReference>
<keyword evidence="4 10" id="KW-0347">Helicase</keyword>
<dbReference type="GO" id="GO:0070478">
    <property type="term" value="P:nuclear-transcribed mRNA catabolic process, 3'-5' exonucleolytic nonsense-mediated decay"/>
    <property type="evidence" value="ECO:0007669"/>
    <property type="project" value="TreeGrafter"/>
</dbReference>
<reference evidence="10 11" key="1">
    <citation type="journal article" date="2019" name="Environ. Microbiol.">
        <title>Species interactions and distinct microbial communities in high Arctic permafrost affected cryosols are associated with the CH4 and CO2 gas fluxes.</title>
        <authorList>
            <person name="Altshuler I."/>
            <person name="Hamel J."/>
            <person name="Turney S."/>
            <person name="Magnuson E."/>
            <person name="Levesque R."/>
            <person name="Greer C."/>
            <person name="Whyte L.G."/>
        </authorList>
    </citation>
    <scope>NUCLEOTIDE SEQUENCE [LARGE SCALE GENOMIC DNA]</scope>
    <source>
        <strain evidence="10 11">S5.20</strain>
    </source>
</reference>
<dbReference type="InterPro" id="IPR027417">
    <property type="entry name" value="P-loop_NTPase"/>
</dbReference>
<dbReference type="OrthoDB" id="3229913at2"/>
<evidence type="ECO:0000256" key="3">
    <source>
        <dbReference type="ARBA" id="ARBA00022801"/>
    </source>
</evidence>
<dbReference type="Proteomes" id="UP000320095">
    <property type="component" value="Unassembled WGS sequence"/>
</dbReference>
<evidence type="ECO:0000313" key="10">
    <source>
        <dbReference type="EMBL" id="TPG33495.1"/>
    </source>
</evidence>
<feature type="region of interest" description="Disordered" evidence="7">
    <location>
        <begin position="659"/>
        <end position="681"/>
    </location>
</feature>
<protein>
    <recommendedName>
        <fullName evidence="6">Probable helicase HelY</fullName>
    </recommendedName>
</protein>
<keyword evidence="3" id="KW-0378">Hydrolase</keyword>
<keyword evidence="2" id="KW-0547">Nucleotide-binding</keyword>
<dbReference type="PROSITE" id="PS51192">
    <property type="entry name" value="HELICASE_ATP_BIND_1"/>
    <property type="match status" value="1"/>
</dbReference>
<dbReference type="Gene3D" id="3.40.50.300">
    <property type="entry name" value="P-loop containing nucleotide triphosphate hydrolases"/>
    <property type="match status" value="2"/>
</dbReference>
<dbReference type="AlphaFoldDB" id="A0A502E6Z5"/>
<dbReference type="PANTHER" id="PTHR12131:SF1">
    <property type="entry name" value="ATP-DEPENDENT RNA HELICASE SUPV3L1, MITOCHONDRIAL-RELATED"/>
    <property type="match status" value="1"/>
</dbReference>
<evidence type="ECO:0000256" key="1">
    <source>
        <dbReference type="ARBA" id="ARBA00010140"/>
    </source>
</evidence>
<comment type="similarity">
    <text evidence="1">Belongs to the helicase family. SKI2 subfamily.</text>
</comment>
<keyword evidence="5" id="KW-0067">ATP-binding</keyword>
<dbReference type="GO" id="GO:0055087">
    <property type="term" value="C:Ski complex"/>
    <property type="evidence" value="ECO:0007669"/>
    <property type="project" value="TreeGrafter"/>
</dbReference>
<evidence type="ECO:0000256" key="5">
    <source>
        <dbReference type="ARBA" id="ARBA00022840"/>
    </source>
</evidence>
<feature type="domain" description="Helicase C-terminal" evidence="9">
    <location>
        <begin position="284"/>
        <end position="487"/>
    </location>
</feature>
<evidence type="ECO:0000256" key="2">
    <source>
        <dbReference type="ARBA" id="ARBA00022741"/>
    </source>
</evidence>
<feature type="region of interest" description="Disordered" evidence="7">
    <location>
        <begin position="246"/>
        <end position="283"/>
    </location>
</feature>
<dbReference type="SMART" id="SM00490">
    <property type="entry name" value="HELICc"/>
    <property type="match status" value="1"/>
</dbReference>
<comment type="caution">
    <text evidence="10">The sequence shown here is derived from an EMBL/GenBank/DDBJ whole genome shotgun (WGS) entry which is preliminary data.</text>
</comment>
<name>A0A502E6Z5_9MYCO</name>
<dbReference type="GO" id="GO:0003676">
    <property type="term" value="F:nucleic acid binding"/>
    <property type="evidence" value="ECO:0007669"/>
    <property type="project" value="InterPro"/>
</dbReference>
<evidence type="ECO:0000256" key="4">
    <source>
        <dbReference type="ARBA" id="ARBA00022806"/>
    </source>
</evidence>
<dbReference type="PROSITE" id="PS51194">
    <property type="entry name" value="HELICASE_CTER"/>
    <property type="match status" value="1"/>
</dbReference>
<dbReference type="InterPro" id="IPR058621">
    <property type="entry name" value="SH3_HelY"/>
</dbReference>
<dbReference type="GO" id="GO:0005524">
    <property type="term" value="F:ATP binding"/>
    <property type="evidence" value="ECO:0007669"/>
    <property type="project" value="UniProtKB-KW"/>
</dbReference>
<dbReference type="CDD" id="cd18795">
    <property type="entry name" value="SF2_C_Ski2"/>
    <property type="match status" value="1"/>
</dbReference>
<dbReference type="GO" id="GO:0016787">
    <property type="term" value="F:hydrolase activity"/>
    <property type="evidence" value="ECO:0007669"/>
    <property type="project" value="UniProtKB-KW"/>
</dbReference>
<evidence type="ECO:0000259" key="8">
    <source>
        <dbReference type="PROSITE" id="PS51192"/>
    </source>
</evidence>
<evidence type="ECO:0000313" key="11">
    <source>
        <dbReference type="Proteomes" id="UP000320095"/>
    </source>
</evidence>
<organism evidence="10 11">
    <name type="scientific">Mycolicibacterium hodleri</name>
    <dbReference type="NCBI Taxonomy" id="49897"/>
    <lineage>
        <taxon>Bacteria</taxon>
        <taxon>Bacillati</taxon>
        <taxon>Actinomycetota</taxon>
        <taxon>Actinomycetes</taxon>
        <taxon>Mycobacteriales</taxon>
        <taxon>Mycobacteriaceae</taxon>
        <taxon>Mycolicibacterium</taxon>
    </lineage>
</organism>
<dbReference type="InterPro" id="IPR050699">
    <property type="entry name" value="RNA-DNA_Helicase"/>
</dbReference>
<dbReference type="SMART" id="SM00487">
    <property type="entry name" value="DEXDc"/>
    <property type="match status" value="1"/>
</dbReference>
<dbReference type="Pfam" id="PF00270">
    <property type="entry name" value="DEAD"/>
    <property type="match status" value="1"/>
</dbReference>
<dbReference type="InterPro" id="IPR014001">
    <property type="entry name" value="Helicase_ATP-bd"/>
</dbReference>
<dbReference type="EMBL" id="RCZG01000005">
    <property type="protein sequence ID" value="TPG33495.1"/>
    <property type="molecule type" value="Genomic_DNA"/>
</dbReference>
<evidence type="ECO:0000259" key="9">
    <source>
        <dbReference type="PROSITE" id="PS51194"/>
    </source>
</evidence>
<evidence type="ECO:0000256" key="6">
    <source>
        <dbReference type="ARBA" id="ARBA00067911"/>
    </source>
</evidence>
<dbReference type="SUPFAM" id="SSF52540">
    <property type="entry name" value="P-loop containing nucleoside triphosphate hydrolases"/>
    <property type="match status" value="1"/>
</dbReference>
<dbReference type="GO" id="GO:0004386">
    <property type="term" value="F:helicase activity"/>
    <property type="evidence" value="ECO:0007669"/>
    <property type="project" value="UniProtKB-KW"/>
</dbReference>
<dbReference type="Pfam" id="PF08148">
    <property type="entry name" value="DSHCT"/>
    <property type="match status" value="1"/>
</dbReference>
<accession>A0A502E6Z5</accession>
<dbReference type="FunFam" id="1.10.3380.30:FF:000012">
    <property type="entry name" value="Probable helicase HelY"/>
    <property type="match status" value="1"/>
</dbReference>
<proteinExistence type="inferred from homology"/>
<dbReference type="RefSeq" id="WP_140691993.1">
    <property type="nucleotide sequence ID" value="NZ_RCZG01000005.1"/>
</dbReference>
<dbReference type="InterPro" id="IPR001650">
    <property type="entry name" value="Helicase_C-like"/>
</dbReference>
<dbReference type="SMART" id="SM01142">
    <property type="entry name" value="DSHCT"/>
    <property type="match status" value="1"/>
</dbReference>
<dbReference type="PANTHER" id="PTHR12131">
    <property type="entry name" value="ATP-DEPENDENT RNA AND DNA HELICASE"/>
    <property type="match status" value="1"/>
</dbReference>
<feature type="domain" description="Helicase ATP-binding" evidence="8">
    <location>
        <begin position="33"/>
        <end position="191"/>
    </location>
</feature>
<dbReference type="Pfam" id="PF26090">
    <property type="entry name" value="SH3_HelY"/>
    <property type="match status" value="1"/>
</dbReference>
<evidence type="ECO:0000256" key="7">
    <source>
        <dbReference type="SAM" id="MobiDB-lite"/>
    </source>
</evidence>
<keyword evidence="11" id="KW-1185">Reference proteome</keyword>
<sequence>MTKPPEASPGTNQLDGFTEQLPFSLDAFQIRACTALEHGHGVLVCAPTGAGKTVVGEFAVHLALAAGRKCFYTTPIKALSNQKHNDLVQRYGADRIGLLTGDQNINGDAPVVVMTTEVLRNMLYANSPALQGLSHVVMDEVHFLADRMRGAVWEEVILHLSEDVRLVSLSATVSNAEEFGGWIQTVRGDTTVVVDEHRPVPLWQHMMVGKRVFDLFEGAETTTDRTRILVDPDLLRHIAHRREADRLSDWQPRGRGRPGHDGGRGRPGHRLGSGGRPTLYRPPSRPDVIGVLDHEGLLPAITFVFSRAGCDAAVKQCLRSSLRLTNDEERTRIAEVIDRRCADLDDADLVVLGYYEWREGLLRGLAAHHAGLLPVFRHTVEELFTAGLVKAVFATETLALGINMPARTVVLERLVKFNGEQHAPLTPGEYTQLTGRAGRRGIDVEGHAVVLWQPDVEPADVAGLASTRTFPLRSSFAPSYNMTINLAHQMGPEQAHRLLERSFAQFQADRSVVGLVRGVSRGERMMDEIAAELGGLDAPILGYARLRATISDRERSQSRASRLQRRQAANDALAGLRRGDIITIGQGRRGGLAVVLEPAGDRDDPRPLVLTEDRWAGRISSTDFSGSSARVGSMNLPKRVEHRQPRVRRDVAAALRSAAAGLRVPTQRPKRGQAGQDREHDVDPELAALRDQLRAHPAHHLTDREDRVRVAERLLRIERDNADIQKKVNAATNSLARTFDRIVLLLVERGFIDEVDGGDLKVTADGLLLARIYSESDLLVAECLRSGAWNGLDAAELAGVLSSVVFESRGDTPGAASFVEGATPAMRRAITQTRQSWSEIRADEQRHRLSTSREPDTGFVTAIYRWVTTGDLSASLSASDASGSGSPLSAGDFVRWCRQVLDLLDQVRNTAPTPALRTAAKRAIEGIRRGVVAVDAG</sequence>
<dbReference type="Pfam" id="PF00271">
    <property type="entry name" value="Helicase_C"/>
    <property type="match status" value="1"/>
</dbReference>
<dbReference type="Gene3D" id="1.10.3380.30">
    <property type="match status" value="1"/>
</dbReference>
<dbReference type="InterPro" id="IPR011545">
    <property type="entry name" value="DEAD/DEAH_box_helicase_dom"/>
</dbReference>
<gene>
    <name evidence="10" type="ORF">EAH80_14450</name>
</gene>